<dbReference type="Proteomes" id="UP001303473">
    <property type="component" value="Unassembled WGS sequence"/>
</dbReference>
<evidence type="ECO:0000256" key="1">
    <source>
        <dbReference type="ARBA" id="ARBA00003747"/>
    </source>
</evidence>
<accession>A0AAN6N1P0</accession>
<dbReference type="EC" id="2.7.11.1" evidence="3"/>
<dbReference type="InterPro" id="IPR011009">
    <property type="entry name" value="Kinase-like_dom_sf"/>
</dbReference>
<comment type="function">
    <text evidence="1">Component of the EKC/KEOPS complex that is required for the formation of a threonylcarbamoyl group on adenosine at position 37 (t(6)A37) in tRNAs that read codons beginning with adenine. The complex is probably involved in the transfer of the threonylcarbamoyl moiety of threonylcarbamoyl-AMP (TC-AMP) to the N6 group of A37. BUD32 has ATPase activity in the context of the EKC/KEOPS complex and likely plays a supporting role to the catalytic subunit KAE1. The EKC/KEOPS complex also promotes both telomere uncapping and telomere elongation. The complex is required for efficient recruitment of transcriptional coactivators.</text>
</comment>
<keyword evidence="12" id="KW-1185">Reference proteome</keyword>
<comment type="subunit">
    <text evidence="2">Component of the EKC/KEOPS complex composed of at least BUD32, CGI121, GON7, KAE1 and PCC1; the whole complex dimerizes.</text>
</comment>
<evidence type="ECO:0000256" key="7">
    <source>
        <dbReference type="ARBA" id="ARBA00033194"/>
    </source>
</evidence>
<evidence type="ECO:0000256" key="4">
    <source>
        <dbReference type="ARBA" id="ARBA00013948"/>
    </source>
</evidence>
<dbReference type="AlphaFoldDB" id="A0AAN6N1P0"/>
<evidence type="ECO:0000256" key="8">
    <source>
        <dbReference type="ARBA" id="ARBA00047899"/>
    </source>
</evidence>
<evidence type="ECO:0000313" key="12">
    <source>
        <dbReference type="Proteomes" id="UP001303473"/>
    </source>
</evidence>
<comment type="caution">
    <text evidence="11">The sequence shown here is derived from an EMBL/GenBank/DDBJ whole genome shotgun (WGS) entry which is preliminary data.</text>
</comment>
<dbReference type="GO" id="GO:0004674">
    <property type="term" value="F:protein serine/threonine kinase activity"/>
    <property type="evidence" value="ECO:0007669"/>
    <property type="project" value="UniProtKB-EC"/>
</dbReference>
<evidence type="ECO:0000313" key="11">
    <source>
        <dbReference type="EMBL" id="KAK3936553.1"/>
    </source>
</evidence>
<proteinExistence type="predicted"/>
<organism evidence="11 12">
    <name type="scientific">Diplogelasinospora grovesii</name>
    <dbReference type="NCBI Taxonomy" id="303347"/>
    <lineage>
        <taxon>Eukaryota</taxon>
        <taxon>Fungi</taxon>
        <taxon>Dikarya</taxon>
        <taxon>Ascomycota</taxon>
        <taxon>Pezizomycotina</taxon>
        <taxon>Sordariomycetes</taxon>
        <taxon>Sordariomycetidae</taxon>
        <taxon>Sordariales</taxon>
        <taxon>Diplogelasinosporaceae</taxon>
        <taxon>Diplogelasinospora</taxon>
    </lineage>
</organism>
<evidence type="ECO:0000256" key="5">
    <source>
        <dbReference type="ARBA" id="ARBA00019973"/>
    </source>
</evidence>
<reference evidence="12" key="1">
    <citation type="journal article" date="2023" name="Mol. Phylogenet. Evol.">
        <title>Genome-scale phylogeny and comparative genomics of the fungal order Sordariales.</title>
        <authorList>
            <person name="Hensen N."/>
            <person name="Bonometti L."/>
            <person name="Westerberg I."/>
            <person name="Brannstrom I.O."/>
            <person name="Guillou S."/>
            <person name="Cros-Aarteil S."/>
            <person name="Calhoun S."/>
            <person name="Haridas S."/>
            <person name="Kuo A."/>
            <person name="Mondo S."/>
            <person name="Pangilinan J."/>
            <person name="Riley R."/>
            <person name="LaButti K."/>
            <person name="Andreopoulos B."/>
            <person name="Lipzen A."/>
            <person name="Chen C."/>
            <person name="Yan M."/>
            <person name="Daum C."/>
            <person name="Ng V."/>
            <person name="Clum A."/>
            <person name="Steindorff A."/>
            <person name="Ohm R.A."/>
            <person name="Martin F."/>
            <person name="Silar P."/>
            <person name="Natvig D.O."/>
            <person name="Lalanne C."/>
            <person name="Gautier V."/>
            <person name="Ament-Velasquez S.L."/>
            <person name="Kruys A."/>
            <person name="Hutchinson M.I."/>
            <person name="Powell A.J."/>
            <person name="Barry K."/>
            <person name="Miller A.N."/>
            <person name="Grigoriev I.V."/>
            <person name="Debuchy R."/>
            <person name="Gladieux P."/>
            <person name="Hiltunen Thoren M."/>
            <person name="Johannesson H."/>
        </authorList>
    </citation>
    <scope>NUCLEOTIDE SEQUENCE [LARGE SCALE GENOMIC DNA]</scope>
    <source>
        <strain evidence="12">CBS 340.73</strain>
    </source>
</reference>
<dbReference type="EMBL" id="MU853880">
    <property type="protein sequence ID" value="KAK3936553.1"/>
    <property type="molecule type" value="Genomic_DNA"/>
</dbReference>
<protein>
    <recommendedName>
        <fullName evidence="5">EKC/KEOPS complex subunit BUD32</fullName>
        <ecNumber evidence="3">2.7.11.1</ecNumber>
    </recommendedName>
    <alternativeName>
        <fullName evidence="6 7">Atypical Serine/threonine protein kinase BUD32</fullName>
    </alternativeName>
    <alternativeName>
        <fullName evidence="4">EKC/KEOPS complex subunit bud32</fullName>
    </alternativeName>
</protein>
<evidence type="ECO:0000256" key="6">
    <source>
        <dbReference type="ARBA" id="ARBA00030980"/>
    </source>
</evidence>
<evidence type="ECO:0000256" key="9">
    <source>
        <dbReference type="ARBA" id="ARBA00048679"/>
    </source>
</evidence>
<name>A0AAN6N1P0_9PEZI</name>
<dbReference type="SUPFAM" id="SSF56112">
    <property type="entry name" value="Protein kinase-like (PK-like)"/>
    <property type="match status" value="1"/>
</dbReference>
<comment type="catalytic activity">
    <reaction evidence="9">
        <text>L-seryl-[protein] + ATP = O-phospho-L-seryl-[protein] + ADP + H(+)</text>
        <dbReference type="Rhea" id="RHEA:17989"/>
        <dbReference type="Rhea" id="RHEA-COMP:9863"/>
        <dbReference type="Rhea" id="RHEA-COMP:11604"/>
        <dbReference type="ChEBI" id="CHEBI:15378"/>
        <dbReference type="ChEBI" id="CHEBI:29999"/>
        <dbReference type="ChEBI" id="CHEBI:30616"/>
        <dbReference type="ChEBI" id="CHEBI:83421"/>
        <dbReference type="ChEBI" id="CHEBI:456216"/>
        <dbReference type="EC" id="2.7.11.1"/>
    </reaction>
</comment>
<dbReference type="PROSITE" id="PS00109">
    <property type="entry name" value="PROTEIN_KINASE_TYR"/>
    <property type="match status" value="1"/>
</dbReference>
<dbReference type="InterPro" id="IPR000719">
    <property type="entry name" value="Prot_kinase_dom"/>
</dbReference>
<dbReference type="Pfam" id="PF00069">
    <property type="entry name" value="Pkinase"/>
    <property type="match status" value="1"/>
</dbReference>
<evidence type="ECO:0000256" key="2">
    <source>
        <dbReference type="ARBA" id="ARBA00011534"/>
    </source>
</evidence>
<comment type="catalytic activity">
    <reaction evidence="8">
        <text>L-threonyl-[protein] + ATP = O-phospho-L-threonyl-[protein] + ADP + H(+)</text>
        <dbReference type="Rhea" id="RHEA:46608"/>
        <dbReference type="Rhea" id="RHEA-COMP:11060"/>
        <dbReference type="Rhea" id="RHEA-COMP:11605"/>
        <dbReference type="ChEBI" id="CHEBI:15378"/>
        <dbReference type="ChEBI" id="CHEBI:30013"/>
        <dbReference type="ChEBI" id="CHEBI:30616"/>
        <dbReference type="ChEBI" id="CHEBI:61977"/>
        <dbReference type="ChEBI" id="CHEBI:456216"/>
        <dbReference type="EC" id="2.7.11.1"/>
    </reaction>
</comment>
<evidence type="ECO:0000256" key="3">
    <source>
        <dbReference type="ARBA" id="ARBA00012513"/>
    </source>
</evidence>
<evidence type="ECO:0000259" key="10">
    <source>
        <dbReference type="PROSITE" id="PS50011"/>
    </source>
</evidence>
<sequence length="321" mass="36843">MDSGVCGESQASALTTQCADDGPNAIGSPQPGQPKRVAFKYYINQRNIECFWIEVNCVIRIPKHPNIVSFDRLVTDTIGDEEKVVGFTTAFVSGGTVDDNLDRLFKLKYLKQLTEAIDHLNLKLGVVHSDLCIHNLLINEETDSLQIFDFNSSFRLGDDDSDDPERRDDCDVRYAVFALYDIISRDFGDRFEGRYLPDLDPAEVLEMQTWKKHPRVRLDSDVTEYRRVLEAWVKDRRDSNTDNKKITQAIRWPPMPEITPVEYLGGMESRSSRLRQVLVPRGEPFLRWERPPSRHLPLHQGQRLLATGEVVGLQRGERRRG</sequence>
<dbReference type="Gene3D" id="1.10.510.10">
    <property type="entry name" value="Transferase(Phosphotransferase) domain 1"/>
    <property type="match status" value="1"/>
</dbReference>
<feature type="domain" description="Protein kinase" evidence="10">
    <location>
        <begin position="1"/>
        <end position="321"/>
    </location>
</feature>
<gene>
    <name evidence="11" type="ORF">QBC46DRAFT_418712</name>
</gene>
<dbReference type="PROSITE" id="PS50011">
    <property type="entry name" value="PROTEIN_KINASE_DOM"/>
    <property type="match status" value="1"/>
</dbReference>
<dbReference type="GO" id="GO:0005524">
    <property type="term" value="F:ATP binding"/>
    <property type="evidence" value="ECO:0007669"/>
    <property type="project" value="InterPro"/>
</dbReference>
<dbReference type="InterPro" id="IPR008266">
    <property type="entry name" value="Tyr_kinase_AS"/>
</dbReference>